<proteinExistence type="predicted"/>
<organism evidence="1 2">
    <name type="scientific">Syntrophomonas wolfei</name>
    <dbReference type="NCBI Taxonomy" id="863"/>
    <lineage>
        <taxon>Bacteria</taxon>
        <taxon>Bacillati</taxon>
        <taxon>Bacillota</taxon>
        <taxon>Clostridia</taxon>
        <taxon>Eubacteriales</taxon>
        <taxon>Syntrophomonadaceae</taxon>
        <taxon>Syntrophomonas</taxon>
    </lineage>
</organism>
<dbReference type="EMBL" id="DNZF01000193">
    <property type="protein sequence ID" value="HBK54038.1"/>
    <property type="molecule type" value="Genomic_DNA"/>
</dbReference>
<evidence type="ECO:0000313" key="1">
    <source>
        <dbReference type="EMBL" id="HBK54038.1"/>
    </source>
</evidence>
<dbReference type="RefSeq" id="WP_276619964.1">
    <property type="nucleotide sequence ID" value="NZ_DCDX01000013.1"/>
</dbReference>
<evidence type="ECO:0000313" key="2">
    <source>
        <dbReference type="Proteomes" id="UP000263273"/>
    </source>
</evidence>
<protein>
    <submittedName>
        <fullName evidence="1">Uncharacterized protein</fullName>
    </submittedName>
</protein>
<reference evidence="1 2" key="1">
    <citation type="journal article" date="2018" name="Nat. Biotechnol.">
        <title>A standardized bacterial taxonomy based on genome phylogeny substantially revises the tree of life.</title>
        <authorList>
            <person name="Parks D.H."/>
            <person name="Chuvochina M."/>
            <person name="Waite D.W."/>
            <person name="Rinke C."/>
            <person name="Skarshewski A."/>
            <person name="Chaumeil P.A."/>
            <person name="Hugenholtz P."/>
        </authorList>
    </citation>
    <scope>NUCLEOTIDE SEQUENCE [LARGE SCALE GENOMIC DNA]</scope>
    <source>
        <strain evidence="1">UBA10948</strain>
    </source>
</reference>
<accession>A0A354YXG5</accession>
<gene>
    <name evidence="1" type="ORF">DDZ44_08895</name>
</gene>
<dbReference type="Proteomes" id="UP000263273">
    <property type="component" value="Unassembled WGS sequence"/>
</dbReference>
<name>A0A354YXG5_9FIRM</name>
<sequence>MDSEIIRAYLWQDIIKFGFCPSSTKEKRTWLRQYCGSLRGFWEVDSYPSGPHNLPNQVLQIKINNIGLIGFDIDCTIHTNTKFNAQVLYSLSGKKSSLMWSHDADDSYFAFPNQKLLTSVNSRIGNRRSAVREFSTDDVISVIDGLLLHPTVHMHLLSLLDRHEIRIGSGIGNPFQYLFNLRYQLCPIPEKRVAEKERLVEIFSNAIRSKRPVPACELMAQPRLK</sequence>
<dbReference type="AlphaFoldDB" id="A0A354YXG5"/>
<comment type="caution">
    <text evidence="1">The sequence shown here is derived from an EMBL/GenBank/DDBJ whole genome shotgun (WGS) entry which is preliminary data.</text>
</comment>